<proteinExistence type="predicted"/>
<accession>A0AAD9Z0K5</accession>
<evidence type="ECO:0008006" key="4">
    <source>
        <dbReference type="Google" id="ProtNLM"/>
    </source>
</evidence>
<evidence type="ECO:0000256" key="1">
    <source>
        <dbReference type="SAM" id="MobiDB-lite"/>
    </source>
</evidence>
<gene>
    <name evidence="2" type="ORF">OEA41_008722</name>
</gene>
<feature type="region of interest" description="Disordered" evidence="1">
    <location>
        <begin position="418"/>
        <end position="490"/>
    </location>
</feature>
<name>A0AAD9Z0K5_9LECA</name>
<dbReference type="SUPFAM" id="SSF50630">
    <property type="entry name" value="Acid proteases"/>
    <property type="match status" value="1"/>
</dbReference>
<evidence type="ECO:0000313" key="2">
    <source>
        <dbReference type="EMBL" id="KAK3169339.1"/>
    </source>
</evidence>
<feature type="compositionally biased region" description="Polar residues" evidence="1">
    <location>
        <begin position="418"/>
        <end position="441"/>
    </location>
</feature>
<dbReference type="EMBL" id="JASNWA010000009">
    <property type="protein sequence ID" value="KAK3169339.1"/>
    <property type="molecule type" value="Genomic_DNA"/>
</dbReference>
<dbReference type="InterPro" id="IPR021109">
    <property type="entry name" value="Peptidase_aspartic_dom_sf"/>
</dbReference>
<feature type="compositionally biased region" description="Basic and acidic residues" evidence="1">
    <location>
        <begin position="477"/>
        <end position="490"/>
    </location>
</feature>
<reference evidence="2" key="1">
    <citation type="submission" date="2022-11" db="EMBL/GenBank/DDBJ databases">
        <title>Chromosomal genome sequence assembly and mating type (MAT) locus characterization of the leprose asexual lichenized fungus Lepraria neglecta (Nyl.) Erichsen.</title>
        <authorList>
            <person name="Allen J.L."/>
            <person name="Pfeffer B."/>
        </authorList>
    </citation>
    <scope>NUCLEOTIDE SEQUENCE</scope>
    <source>
        <strain evidence="2">Allen 5258</strain>
    </source>
</reference>
<comment type="caution">
    <text evidence="2">The sequence shown here is derived from an EMBL/GenBank/DDBJ whole genome shotgun (WGS) entry which is preliminary data.</text>
</comment>
<sequence length="490" mass="52663">MKHPNAEIRALIYAQAITVSVGTNESGNALSSVDLYPGGIVESIIVAQDYCSGMGVVCQAALAGLYDINDLPAVWEWGSVSALNQTGVAEEVVDTMSIEIEQGLITVDNSTISAVHREYFEIPSGFSYTPQVGILSLGQGGDGTKPFNYVTGQNFPGYLATQNITSSNSFGLHYGSASLGLGGSLVWDGYDQSRVIGKIGVFQHYQQGDLVVPLLLDIQIGVENGTSPLNNSNSITSLLQLNESFNGFQSTIVNPLVPYFFLPETCANIAQHLLVKLQPDIGLYIRNTDDPQTKRVVQSPTYPALVFQSTSGYLTIKIPFQLLNLSLEPSIVSLQQKYFPCQPFHASDGSGNYYLGRAFLQATFLSINWDSGNFFLAQGPGPAAAEPNIKSIQPKDTNLDSDPISGFLTAWNKTWTPLASQSQSTNTDTSAKPPGNNTSKAFPSKRGGLSDRLRAGIGDLDEKEAGTVYKEAGGEGLPHETPTDSRVHEM</sequence>
<dbReference type="Proteomes" id="UP001276659">
    <property type="component" value="Unassembled WGS sequence"/>
</dbReference>
<keyword evidence="3" id="KW-1185">Reference proteome</keyword>
<evidence type="ECO:0000313" key="3">
    <source>
        <dbReference type="Proteomes" id="UP001276659"/>
    </source>
</evidence>
<protein>
    <recommendedName>
        <fullName evidence="4">Peptidase A1 domain-containing protein</fullName>
    </recommendedName>
</protein>
<dbReference type="Gene3D" id="2.40.70.10">
    <property type="entry name" value="Acid Proteases"/>
    <property type="match status" value="1"/>
</dbReference>
<dbReference type="AlphaFoldDB" id="A0AAD9Z0K5"/>
<organism evidence="2 3">
    <name type="scientific">Lepraria neglecta</name>
    <dbReference type="NCBI Taxonomy" id="209136"/>
    <lineage>
        <taxon>Eukaryota</taxon>
        <taxon>Fungi</taxon>
        <taxon>Dikarya</taxon>
        <taxon>Ascomycota</taxon>
        <taxon>Pezizomycotina</taxon>
        <taxon>Lecanoromycetes</taxon>
        <taxon>OSLEUM clade</taxon>
        <taxon>Lecanoromycetidae</taxon>
        <taxon>Lecanorales</taxon>
        <taxon>Lecanorineae</taxon>
        <taxon>Stereocaulaceae</taxon>
        <taxon>Lepraria</taxon>
    </lineage>
</organism>